<sequence>MKTFVAVVALLFGSAIANPLFSRQEGDNCLKDCVSEVPHCADGWHAVQKEDCHTCCKDDE</sequence>
<evidence type="ECO:0000256" key="1">
    <source>
        <dbReference type="SAM" id="SignalP"/>
    </source>
</evidence>
<gene>
    <name evidence="2" type="ORF">PT974_05041</name>
</gene>
<comment type="caution">
    <text evidence="2">The sequence shown here is derived from an EMBL/GenBank/DDBJ whole genome shotgun (WGS) entry which is preliminary data.</text>
</comment>
<dbReference type="EMBL" id="JAVFKD010000010">
    <property type="protein sequence ID" value="KAK5994562.1"/>
    <property type="molecule type" value="Genomic_DNA"/>
</dbReference>
<reference evidence="2 3" key="1">
    <citation type="submission" date="2024-01" db="EMBL/GenBank/DDBJ databases">
        <title>Complete genome of Cladobotryum mycophilum ATHUM6906.</title>
        <authorList>
            <person name="Christinaki A.C."/>
            <person name="Myridakis A.I."/>
            <person name="Kouvelis V.N."/>
        </authorList>
    </citation>
    <scope>NUCLEOTIDE SEQUENCE [LARGE SCALE GENOMIC DNA]</scope>
    <source>
        <strain evidence="2 3">ATHUM6906</strain>
    </source>
</reference>
<keyword evidence="3" id="KW-1185">Reference proteome</keyword>
<feature type="signal peptide" evidence="1">
    <location>
        <begin position="1"/>
        <end position="17"/>
    </location>
</feature>
<name>A0ABR0SRK6_9HYPO</name>
<feature type="chain" id="PRO_5045476241" evidence="1">
    <location>
        <begin position="18"/>
        <end position="60"/>
    </location>
</feature>
<proteinExistence type="predicted"/>
<organism evidence="2 3">
    <name type="scientific">Cladobotryum mycophilum</name>
    <dbReference type="NCBI Taxonomy" id="491253"/>
    <lineage>
        <taxon>Eukaryota</taxon>
        <taxon>Fungi</taxon>
        <taxon>Dikarya</taxon>
        <taxon>Ascomycota</taxon>
        <taxon>Pezizomycotina</taxon>
        <taxon>Sordariomycetes</taxon>
        <taxon>Hypocreomycetidae</taxon>
        <taxon>Hypocreales</taxon>
        <taxon>Hypocreaceae</taxon>
        <taxon>Cladobotryum</taxon>
    </lineage>
</organism>
<dbReference type="Proteomes" id="UP001338125">
    <property type="component" value="Unassembled WGS sequence"/>
</dbReference>
<keyword evidence="1" id="KW-0732">Signal</keyword>
<protein>
    <submittedName>
        <fullName evidence="2">Uncharacterized protein</fullName>
    </submittedName>
</protein>
<evidence type="ECO:0000313" key="3">
    <source>
        <dbReference type="Proteomes" id="UP001338125"/>
    </source>
</evidence>
<evidence type="ECO:0000313" key="2">
    <source>
        <dbReference type="EMBL" id="KAK5994562.1"/>
    </source>
</evidence>
<accession>A0ABR0SRK6</accession>